<keyword evidence="3 5" id="KW-1133">Transmembrane helix</keyword>
<feature type="transmembrane region" description="Helical" evidence="5">
    <location>
        <begin position="127"/>
        <end position="155"/>
    </location>
</feature>
<feature type="domain" description="TMEM205-like" evidence="6">
    <location>
        <begin position="132"/>
        <end position="230"/>
    </location>
</feature>
<proteinExistence type="predicted"/>
<evidence type="ECO:0000256" key="3">
    <source>
        <dbReference type="ARBA" id="ARBA00022989"/>
    </source>
</evidence>
<accession>A0ABN7AID5</accession>
<name>A0ABN7AID5_9HEMI</name>
<gene>
    <name evidence="7" type="ORF">NTJ_04838</name>
</gene>
<dbReference type="PANTHER" id="PTHR23241">
    <property type="entry name" value="LATE EMBRYOGENESIS ABUNDANT PLANTS LEA-RELATED"/>
    <property type="match status" value="1"/>
</dbReference>
<dbReference type="EMBL" id="AP028911">
    <property type="protein sequence ID" value="BES92030.1"/>
    <property type="molecule type" value="Genomic_DNA"/>
</dbReference>
<dbReference type="PANTHER" id="PTHR23241:SF102">
    <property type="entry name" value="LD23009P"/>
    <property type="match status" value="1"/>
</dbReference>
<protein>
    <submittedName>
        <fullName evidence="7">Transmembrane protein 205</fullName>
    </submittedName>
</protein>
<evidence type="ECO:0000313" key="7">
    <source>
        <dbReference type="EMBL" id="BES92030.1"/>
    </source>
</evidence>
<comment type="subcellular location">
    <subcellularLocation>
        <location evidence="1">Membrane</location>
    </subcellularLocation>
</comment>
<evidence type="ECO:0000256" key="4">
    <source>
        <dbReference type="ARBA" id="ARBA00023136"/>
    </source>
</evidence>
<dbReference type="Proteomes" id="UP001307889">
    <property type="component" value="Chromosome 3"/>
</dbReference>
<evidence type="ECO:0000259" key="6">
    <source>
        <dbReference type="Pfam" id="PF13664"/>
    </source>
</evidence>
<dbReference type="Pfam" id="PF13664">
    <property type="entry name" value="DUF4149"/>
    <property type="match status" value="1"/>
</dbReference>
<dbReference type="InterPro" id="IPR025423">
    <property type="entry name" value="TMEM205-like"/>
</dbReference>
<dbReference type="InterPro" id="IPR053009">
    <property type="entry name" value="Xanthocillin_Biosynth-Assoc"/>
</dbReference>
<keyword evidence="2 5" id="KW-0812">Transmembrane</keyword>
<keyword evidence="8" id="KW-1185">Reference proteome</keyword>
<sequence>MCATNQCDCSADPIGLRVPLATAPAGTEGGEILESVTKNVASFGFGHPAHIPKTARIGSITEAGHSTYTSKLLTIAAKLTSHPKIRAILRTSQPVHALAIIAVGIVYSCLTTEGSTTPKPYSSVTTFLYVTSLALRVGSQYWMTFVSGLSLYFTLQRHAFGDVQVVLFPRYFTSNAILSAICLFSYTKLHSHIPWTTDNWIQVTALSTSFLLESLARLYLAPKVVELIKKKTAIEKTQPGVGTEVGRHEPGALAACPHYMALHRQFRLKHMGMAIVNITTIASTILQLIHLSQSICFTP</sequence>
<feature type="transmembrane region" description="Helical" evidence="5">
    <location>
        <begin position="199"/>
        <end position="220"/>
    </location>
</feature>
<feature type="transmembrane region" description="Helical" evidence="5">
    <location>
        <begin position="167"/>
        <end position="187"/>
    </location>
</feature>
<evidence type="ECO:0000256" key="5">
    <source>
        <dbReference type="SAM" id="Phobius"/>
    </source>
</evidence>
<evidence type="ECO:0000256" key="2">
    <source>
        <dbReference type="ARBA" id="ARBA00022692"/>
    </source>
</evidence>
<organism evidence="7 8">
    <name type="scientific">Nesidiocoris tenuis</name>
    <dbReference type="NCBI Taxonomy" id="355587"/>
    <lineage>
        <taxon>Eukaryota</taxon>
        <taxon>Metazoa</taxon>
        <taxon>Ecdysozoa</taxon>
        <taxon>Arthropoda</taxon>
        <taxon>Hexapoda</taxon>
        <taxon>Insecta</taxon>
        <taxon>Pterygota</taxon>
        <taxon>Neoptera</taxon>
        <taxon>Paraneoptera</taxon>
        <taxon>Hemiptera</taxon>
        <taxon>Heteroptera</taxon>
        <taxon>Panheteroptera</taxon>
        <taxon>Cimicomorpha</taxon>
        <taxon>Miridae</taxon>
        <taxon>Dicyphina</taxon>
        <taxon>Nesidiocoris</taxon>
    </lineage>
</organism>
<evidence type="ECO:0000256" key="1">
    <source>
        <dbReference type="ARBA" id="ARBA00004370"/>
    </source>
</evidence>
<evidence type="ECO:0000313" key="8">
    <source>
        <dbReference type="Proteomes" id="UP001307889"/>
    </source>
</evidence>
<feature type="transmembrane region" description="Helical" evidence="5">
    <location>
        <begin position="87"/>
        <end position="107"/>
    </location>
</feature>
<feature type="transmembrane region" description="Helical" evidence="5">
    <location>
        <begin position="270"/>
        <end position="289"/>
    </location>
</feature>
<reference evidence="7 8" key="1">
    <citation type="submission" date="2023-09" db="EMBL/GenBank/DDBJ databases">
        <title>Nesidiocoris tenuis whole genome shotgun sequence.</title>
        <authorList>
            <person name="Shibata T."/>
            <person name="Shimoda M."/>
            <person name="Kobayashi T."/>
            <person name="Uehara T."/>
        </authorList>
    </citation>
    <scope>NUCLEOTIDE SEQUENCE [LARGE SCALE GENOMIC DNA]</scope>
    <source>
        <strain evidence="7 8">Japan</strain>
    </source>
</reference>
<keyword evidence="4 5" id="KW-0472">Membrane</keyword>